<dbReference type="Proteomes" id="UP000789525">
    <property type="component" value="Unassembled WGS sequence"/>
</dbReference>
<accession>A0ACA9M563</accession>
<dbReference type="EMBL" id="CAJVPT010010059">
    <property type="protein sequence ID" value="CAG8566708.1"/>
    <property type="molecule type" value="Genomic_DNA"/>
</dbReference>
<name>A0ACA9M563_9GLOM</name>
<organism evidence="1 2">
    <name type="scientific">Acaulospora colombiana</name>
    <dbReference type="NCBI Taxonomy" id="27376"/>
    <lineage>
        <taxon>Eukaryota</taxon>
        <taxon>Fungi</taxon>
        <taxon>Fungi incertae sedis</taxon>
        <taxon>Mucoromycota</taxon>
        <taxon>Glomeromycotina</taxon>
        <taxon>Glomeromycetes</taxon>
        <taxon>Diversisporales</taxon>
        <taxon>Acaulosporaceae</taxon>
        <taxon>Acaulospora</taxon>
    </lineage>
</organism>
<proteinExistence type="predicted"/>
<protein>
    <submittedName>
        <fullName evidence="1">970_t:CDS:1</fullName>
    </submittedName>
</protein>
<comment type="caution">
    <text evidence="1">The sequence shown here is derived from an EMBL/GenBank/DDBJ whole genome shotgun (WGS) entry which is preliminary data.</text>
</comment>
<evidence type="ECO:0000313" key="1">
    <source>
        <dbReference type="EMBL" id="CAG8566708.1"/>
    </source>
</evidence>
<gene>
    <name evidence="1" type="ORF">ACOLOM_LOCUS5436</name>
</gene>
<reference evidence="1" key="1">
    <citation type="submission" date="2021-06" db="EMBL/GenBank/DDBJ databases">
        <authorList>
            <person name="Kallberg Y."/>
            <person name="Tangrot J."/>
            <person name="Rosling A."/>
        </authorList>
    </citation>
    <scope>NUCLEOTIDE SEQUENCE</scope>
    <source>
        <strain evidence="1">CL356</strain>
    </source>
</reference>
<keyword evidence="2" id="KW-1185">Reference proteome</keyword>
<evidence type="ECO:0000313" key="2">
    <source>
        <dbReference type="Proteomes" id="UP000789525"/>
    </source>
</evidence>
<sequence length="455" mass="52103">VNRLIEILHIWAKKRAIQRVGTVVISYRDVRLQQQQYRYILRSISKHQHSHPFQRLYNHKTSTQSFLQFLNNWLHRRVEDGSTLDQYEIAMLIQGLSSLSLRVRHREPTLLHELDTFIHMLSRHASSQVAILSRAEAYLDRLKGATNLPTSSQSKDQLEFLRSLMRESSLQLAQNWTEKDEQNDISFTSLARLARKARVLKILIRSRLHSGDVSSVCRYMKDMTLVHRFVSANVSSSRLKQASAGIGPTSPLNRFNAKRFVVETQLRFTGALVLTSSNLLMAQDVSGLFSVLYFTRYLGSIYTFVRLWKRAIYLVAKQGKWEGATGLKALLSLLGESLPSGWDKSIIGSLLFDSPELVISTLRTVLQAPRSIVITLRPVPMDKDNFQLEGRPLAGVHKQSFDDWWQLVIPFGVSQWLPNALRPLSERIDDGEGTPLKGRSFEEMNGMLLKKIQRH</sequence>
<feature type="non-terminal residue" evidence="1">
    <location>
        <position position="1"/>
    </location>
</feature>